<evidence type="ECO:0000256" key="1">
    <source>
        <dbReference type="SAM" id="Phobius"/>
    </source>
</evidence>
<organism evidence="2 3">
    <name type="scientific">Xenoophorus captivus</name>
    <dbReference type="NCBI Taxonomy" id="1517983"/>
    <lineage>
        <taxon>Eukaryota</taxon>
        <taxon>Metazoa</taxon>
        <taxon>Chordata</taxon>
        <taxon>Craniata</taxon>
        <taxon>Vertebrata</taxon>
        <taxon>Euteleostomi</taxon>
        <taxon>Actinopterygii</taxon>
        <taxon>Neopterygii</taxon>
        <taxon>Teleostei</taxon>
        <taxon>Neoteleostei</taxon>
        <taxon>Acanthomorphata</taxon>
        <taxon>Ovalentaria</taxon>
        <taxon>Atherinomorphae</taxon>
        <taxon>Cyprinodontiformes</taxon>
        <taxon>Goodeidae</taxon>
        <taxon>Xenoophorus</taxon>
    </lineage>
</organism>
<name>A0ABV0RA59_9TELE</name>
<gene>
    <name evidence="2" type="ORF">XENOCAPTIV_015175</name>
</gene>
<keyword evidence="3" id="KW-1185">Reference proteome</keyword>
<evidence type="ECO:0000313" key="2">
    <source>
        <dbReference type="EMBL" id="MEQ2204561.1"/>
    </source>
</evidence>
<sequence length="122" mass="14028">MVSVLHIPKNRIHIAGFFFSFHFFDILESFTVIFAAVNTCESFCKISLKSKLLLHLKTFHRAGSGSGIFTFQRLKMMDITASQCSIPDMSLCCRMTSQIYIKIESHCRIYQFLTDQKFNLAS</sequence>
<keyword evidence="1" id="KW-0472">Membrane</keyword>
<keyword evidence="1" id="KW-1133">Transmembrane helix</keyword>
<dbReference type="EMBL" id="JAHRIN010036750">
    <property type="protein sequence ID" value="MEQ2204561.1"/>
    <property type="molecule type" value="Genomic_DNA"/>
</dbReference>
<proteinExistence type="predicted"/>
<reference evidence="2 3" key="1">
    <citation type="submission" date="2021-06" db="EMBL/GenBank/DDBJ databases">
        <authorList>
            <person name="Palmer J.M."/>
        </authorList>
    </citation>
    <scope>NUCLEOTIDE SEQUENCE [LARGE SCALE GENOMIC DNA]</scope>
    <source>
        <strain evidence="2 3">XC_2019</strain>
        <tissue evidence="2">Muscle</tissue>
    </source>
</reference>
<keyword evidence="1" id="KW-0812">Transmembrane</keyword>
<accession>A0ABV0RA59</accession>
<dbReference type="Proteomes" id="UP001434883">
    <property type="component" value="Unassembled WGS sequence"/>
</dbReference>
<comment type="caution">
    <text evidence="2">The sequence shown here is derived from an EMBL/GenBank/DDBJ whole genome shotgun (WGS) entry which is preliminary data.</text>
</comment>
<protein>
    <submittedName>
        <fullName evidence="2">Uncharacterized protein</fullName>
    </submittedName>
</protein>
<evidence type="ECO:0000313" key="3">
    <source>
        <dbReference type="Proteomes" id="UP001434883"/>
    </source>
</evidence>
<feature type="transmembrane region" description="Helical" evidence="1">
    <location>
        <begin position="12"/>
        <end position="37"/>
    </location>
</feature>